<evidence type="ECO:0000313" key="6">
    <source>
        <dbReference type="Proteomes" id="UP000799118"/>
    </source>
</evidence>
<gene>
    <name evidence="5" type="ORF">BT96DRAFT_953559</name>
</gene>
<evidence type="ECO:0000256" key="1">
    <source>
        <dbReference type="ARBA" id="ARBA00049983"/>
    </source>
</evidence>
<protein>
    <submittedName>
        <fullName evidence="5">ARM repeat-containing protein</fullName>
    </submittedName>
</protein>
<reference evidence="5" key="1">
    <citation type="journal article" date="2019" name="Environ. Microbiol.">
        <title>Fungal ecological strategies reflected in gene transcription - a case study of two litter decomposers.</title>
        <authorList>
            <person name="Barbi F."/>
            <person name="Kohler A."/>
            <person name="Barry K."/>
            <person name="Baskaran P."/>
            <person name="Daum C."/>
            <person name="Fauchery L."/>
            <person name="Ihrmark K."/>
            <person name="Kuo A."/>
            <person name="LaButti K."/>
            <person name="Lipzen A."/>
            <person name="Morin E."/>
            <person name="Grigoriev I.V."/>
            <person name="Henrissat B."/>
            <person name="Lindahl B."/>
            <person name="Martin F."/>
        </authorList>
    </citation>
    <scope>NUCLEOTIDE SEQUENCE</scope>
    <source>
        <strain evidence="5">JB14</strain>
    </source>
</reference>
<proteinExistence type="inferred from homology"/>
<dbReference type="CDD" id="cd13394">
    <property type="entry name" value="Syo1_like"/>
    <property type="match status" value="1"/>
</dbReference>
<dbReference type="SUPFAM" id="SSF48371">
    <property type="entry name" value="ARM repeat"/>
    <property type="match status" value="1"/>
</dbReference>
<evidence type="ECO:0000313" key="5">
    <source>
        <dbReference type="EMBL" id="KAE9409132.1"/>
    </source>
</evidence>
<dbReference type="Gene3D" id="1.25.10.10">
    <property type="entry name" value="Leucine-rich Repeat Variant"/>
    <property type="match status" value="1"/>
</dbReference>
<keyword evidence="2" id="KW-0175">Coiled coil</keyword>
<dbReference type="EMBL" id="ML769388">
    <property type="protein sequence ID" value="KAE9409132.1"/>
    <property type="molecule type" value="Genomic_DNA"/>
</dbReference>
<evidence type="ECO:0000259" key="4">
    <source>
        <dbReference type="Pfam" id="PF25567"/>
    </source>
</evidence>
<accession>A0A6A4IAG0</accession>
<feature type="region of interest" description="Disordered" evidence="3">
    <location>
        <begin position="369"/>
        <end position="410"/>
    </location>
</feature>
<name>A0A6A4IAG0_9AGAR</name>
<feature type="compositionally biased region" description="Acidic residues" evidence="3">
    <location>
        <begin position="377"/>
        <end position="397"/>
    </location>
</feature>
<sequence length="664" mass="71932">MGKSQKKKAMRRHNPVRVPDSHLPKGLASASSTSTKNEAILPIIQKMESPDASDRKWACVAVSNLIQNDPSTRRFTARKKPRLTDSEDEVMVEAMGALRNLCIDGGYDICAEMYNKNILTPLKTFIPKISDVLSQYLESSKAAPESTQRLMYEFADNVITTLWCLSETSNKALNAINSINLIPFLMSFLASRDKLSIRPSQCLYVLTDDNDPAIASLKSDAGYISCLLSIVQPSEQPANGEAKDVNDYRQITLKVLSSATSISDACIGILRNISPLPPPSPASSIDIDKEIVLPLLQPVISSISLPEAASRAQQSVNSLASEPQIEKLSLKHTPKSDHKSTYEVELEQLEGNLRTVQLALEILTGACATLPDPSAGADEDAGGEEEEMEDDDEDMDGMNENSKSNESTASVTLLPSLVPSLLALIHPTALSFPPLAAPSPHPPTTSALSAIHISAMECLNNIFLSLATSSSPSVSADIEAGHKVWNEVWGCLGVVGTELGMGQERRMEMWEIGVGVLWGVAVVWKGTLSATEEQIQVLIRFCDGASDEATKVKCIGVLECLAQYPDSIPSNQIIANYLISLLPTSSPSPAGTESLIQATSALVDIYSDETLPYDVNFRQGGMLQALAVKGIDRKKPGGKDLRRRGEEVRDNLIAFIQYRRNLGL</sequence>
<feature type="compositionally biased region" description="Polar residues" evidence="3">
    <location>
        <begin position="399"/>
        <end position="408"/>
    </location>
</feature>
<dbReference type="Pfam" id="PF25567">
    <property type="entry name" value="TPR_SYO1"/>
    <property type="match status" value="1"/>
</dbReference>
<comment type="similarity">
    <text evidence="1">Belongs to the nuclear import and ribosome assembly adapter family.</text>
</comment>
<dbReference type="GO" id="GO:0042273">
    <property type="term" value="P:ribosomal large subunit biogenesis"/>
    <property type="evidence" value="ECO:0007669"/>
    <property type="project" value="TreeGrafter"/>
</dbReference>
<dbReference type="PANTHER" id="PTHR13347:SF1">
    <property type="entry name" value="HEAT REPEAT-CONTAINING PROTEIN 3"/>
    <property type="match status" value="1"/>
</dbReference>
<evidence type="ECO:0000256" key="2">
    <source>
        <dbReference type="SAM" id="Coils"/>
    </source>
</evidence>
<dbReference type="InterPro" id="IPR016024">
    <property type="entry name" value="ARM-type_fold"/>
</dbReference>
<dbReference type="GO" id="GO:0006606">
    <property type="term" value="P:protein import into nucleus"/>
    <property type="evidence" value="ECO:0007669"/>
    <property type="project" value="TreeGrafter"/>
</dbReference>
<dbReference type="InterPro" id="IPR057990">
    <property type="entry name" value="TPR_SYO1"/>
</dbReference>
<dbReference type="AlphaFoldDB" id="A0A6A4IAG0"/>
<organism evidence="5 6">
    <name type="scientific">Gymnopus androsaceus JB14</name>
    <dbReference type="NCBI Taxonomy" id="1447944"/>
    <lineage>
        <taxon>Eukaryota</taxon>
        <taxon>Fungi</taxon>
        <taxon>Dikarya</taxon>
        <taxon>Basidiomycota</taxon>
        <taxon>Agaricomycotina</taxon>
        <taxon>Agaricomycetes</taxon>
        <taxon>Agaricomycetidae</taxon>
        <taxon>Agaricales</taxon>
        <taxon>Marasmiineae</taxon>
        <taxon>Omphalotaceae</taxon>
        <taxon>Gymnopus</taxon>
    </lineage>
</organism>
<feature type="domain" description="SYO1-like TPR repeats" evidence="4">
    <location>
        <begin position="416"/>
        <end position="661"/>
    </location>
</feature>
<dbReference type="PANTHER" id="PTHR13347">
    <property type="entry name" value="HEAT REPEAT-CONTAINING PROTEIN 3"/>
    <property type="match status" value="1"/>
</dbReference>
<feature type="region of interest" description="Disordered" evidence="3">
    <location>
        <begin position="1"/>
        <end position="35"/>
    </location>
</feature>
<feature type="compositionally biased region" description="Basic residues" evidence="3">
    <location>
        <begin position="1"/>
        <end position="15"/>
    </location>
</feature>
<evidence type="ECO:0000256" key="3">
    <source>
        <dbReference type="SAM" id="MobiDB-lite"/>
    </source>
</evidence>
<dbReference type="InterPro" id="IPR052616">
    <property type="entry name" value="SYO1-like"/>
</dbReference>
<dbReference type="GO" id="GO:0051082">
    <property type="term" value="F:unfolded protein binding"/>
    <property type="evidence" value="ECO:0007669"/>
    <property type="project" value="TreeGrafter"/>
</dbReference>
<dbReference type="OrthoDB" id="288703at2759"/>
<keyword evidence="6" id="KW-1185">Reference proteome</keyword>
<dbReference type="Proteomes" id="UP000799118">
    <property type="component" value="Unassembled WGS sequence"/>
</dbReference>
<dbReference type="InterPro" id="IPR011989">
    <property type="entry name" value="ARM-like"/>
</dbReference>
<feature type="coiled-coil region" evidence="2">
    <location>
        <begin position="339"/>
        <end position="366"/>
    </location>
</feature>